<dbReference type="SMART" id="SM00387">
    <property type="entry name" value="HATPase_c"/>
    <property type="match status" value="1"/>
</dbReference>
<feature type="modified residue" description="4-aspartylphosphate" evidence="4">
    <location>
        <position position="59"/>
    </location>
</feature>
<dbReference type="AlphaFoldDB" id="A0A1I7GEI3"/>
<dbReference type="InterPro" id="IPR036097">
    <property type="entry name" value="HisK_dim/P_sf"/>
</dbReference>
<dbReference type="CDD" id="cd00082">
    <property type="entry name" value="HisKA"/>
    <property type="match status" value="1"/>
</dbReference>
<keyword evidence="7" id="KW-0808">Transferase</keyword>
<evidence type="ECO:0000313" key="8">
    <source>
        <dbReference type="Proteomes" id="UP000199138"/>
    </source>
</evidence>
<dbReference type="InterPro" id="IPR036890">
    <property type="entry name" value="HATPase_C_sf"/>
</dbReference>
<dbReference type="PANTHER" id="PTHR43547">
    <property type="entry name" value="TWO-COMPONENT HISTIDINE KINASE"/>
    <property type="match status" value="1"/>
</dbReference>
<dbReference type="InterPro" id="IPR003661">
    <property type="entry name" value="HisK_dim/P_dom"/>
</dbReference>
<dbReference type="Pfam" id="PF02518">
    <property type="entry name" value="HATPase_c"/>
    <property type="match status" value="1"/>
</dbReference>
<dbReference type="Gene3D" id="3.40.50.2300">
    <property type="match status" value="1"/>
</dbReference>
<dbReference type="EC" id="2.7.13.3" evidence="2"/>
<gene>
    <name evidence="7" type="ORF">SAMN05216480_104146</name>
</gene>
<evidence type="ECO:0000256" key="4">
    <source>
        <dbReference type="PROSITE-ProRule" id="PRU00169"/>
    </source>
</evidence>
<sequence length="377" mass="42472">MKKPNNLKPLVIAVDDELTNLTLLSFIIKNIELRFMGIQKSTEALELILEQKPNLILLDVGMPEIDGFELCKLIKQEEELKEIPIIFVTGNQRVEDKIKGLEIGGVDYVTKPFNKYELRARILTHLELVEAKAQIKDQAIQLAQDNEVLNRMFSIIGHDLRSPLSAIKMQLDFIIRGYIDIHEPDFMEKVIYNLSSTSDEAFNLLDNLLGWAKSESGVLNIIKEEVDLVTIVKQTVRLQKMAFDNKDIEIELDMPSKACVFADFNTIKTVFVNLVHNAIKFTPIEGKITIKISDVSDTWSVAICDTGVGMTPEQLEKVKDETIHFSERGTENESGTGLGLILCQDFIRKNGSKLIIESTPGEGSTFSYALPKINCQE</sequence>
<protein>
    <recommendedName>
        <fullName evidence="2">histidine kinase</fullName>
        <ecNumber evidence="2">2.7.13.3</ecNumber>
    </recommendedName>
</protein>
<keyword evidence="8" id="KW-1185">Reference proteome</keyword>
<dbReference type="PANTHER" id="PTHR43547:SF2">
    <property type="entry name" value="HYBRID SIGNAL TRANSDUCTION HISTIDINE KINASE C"/>
    <property type="match status" value="1"/>
</dbReference>
<feature type="domain" description="Histidine kinase" evidence="5">
    <location>
        <begin position="155"/>
        <end position="374"/>
    </location>
</feature>
<dbReference type="InterPro" id="IPR005467">
    <property type="entry name" value="His_kinase_dom"/>
</dbReference>
<dbReference type="PROSITE" id="PS50110">
    <property type="entry name" value="RESPONSE_REGULATORY"/>
    <property type="match status" value="1"/>
</dbReference>
<dbReference type="SUPFAM" id="SSF47384">
    <property type="entry name" value="Homodimeric domain of signal transducing histidine kinase"/>
    <property type="match status" value="1"/>
</dbReference>
<dbReference type="RefSeq" id="WP_093024609.1">
    <property type="nucleotide sequence ID" value="NZ_FPBK01000004.1"/>
</dbReference>
<feature type="domain" description="Response regulatory" evidence="6">
    <location>
        <begin position="10"/>
        <end position="126"/>
    </location>
</feature>
<evidence type="ECO:0000256" key="3">
    <source>
        <dbReference type="ARBA" id="ARBA00022553"/>
    </source>
</evidence>
<dbReference type="SUPFAM" id="SSF55874">
    <property type="entry name" value="ATPase domain of HSP90 chaperone/DNA topoisomerase II/histidine kinase"/>
    <property type="match status" value="1"/>
</dbReference>
<dbReference type="GO" id="GO:0000155">
    <property type="term" value="F:phosphorelay sensor kinase activity"/>
    <property type="evidence" value="ECO:0007669"/>
    <property type="project" value="InterPro"/>
</dbReference>
<dbReference type="PRINTS" id="PR00344">
    <property type="entry name" value="BCTRLSENSOR"/>
</dbReference>
<dbReference type="EMBL" id="FPBK01000004">
    <property type="protein sequence ID" value="SFU46731.1"/>
    <property type="molecule type" value="Genomic_DNA"/>
</dbReference>
<dbReference type="InterPro" id="IPR001789">
    <property type="entry name" value="Sig_transdc_resp-reg_receiver"/>
</dbReference>
<keyword evidence="3 4" id="KW-0597">Phosphoprotein</keyword>
<accession>A0A1I7GEI3</accession>
<keyword evidence="7" id="KW-0418">Kinase</keyword>
<proteinExistence type="predicted"/>
<organism evidence="7 8">
    <name type="scientific">Pustulibacterium marinum</name>
    <dbReference type="NCBI Taxonomy" id="1224947"/>
    <lineage>
        <taxon>Bacteria</taxon>
        <taxon>Pseudomonadati</taxon>
        <taxon>Bacteroidota</taxon>
        <taxon>Flavobacteriia</taxon>
        <taxon>Flavobacteriales</taxon>
        <taxon>Flavobacteriaceae</taxon>
        <taxon>Pustulibacterium</taxon>
    </lineage>
</organism>
<name>A0A1I7GEI3_9FLAO</name>
<evidence type="ECO:0000256" key="1">
    <source>
        <dbReference type="ARBA" id="ARBA00000085"/>
    </source>
</evidence>
<reference evidence="8" key="1">
    <citation type="submission" date="2016-10" db="EMBL/GenBank/DDBJ databases">
        <authorList>
            <person name="Varghese N."/>
            <person name="Submissions S."/>
        </authorList>
    </citation>
    <scope>NUCLEOTIDE SEQUENCE [LARGE SCALE GENOMIC DNA]</scope>
    <source>
        <strain evidence="8">CGMCC 1.12333</strain>
    </source>
</reference>
<dbReference type="Gene3D" id="1.10.287.130">
    <property type="match status" value="1"/>
</dbReference>
<evidence type="ECO:0000256" key="2">
    <source>
        <dbReference type="ARBA" id="ARBA00012438"/>
    </source>
</evidence>
<dbReference type="Pfam" id="PF00072">
    <property type="entry name" value="Response_reg"/>
    <property type="match status" value="1"/>
</dbReference>
<dbReference type="Gene3D" id="6.10.250.690">
    <property type="match status" value="1"/>
</dbReference>
<dbReference type="PROSITE" id="PS50109">
    <property type="entry name" value="HIS_KIN"/>
    <property type="match status" value="1"/>
</dbReference>
<dbReference type="OrthoDB" id="9810447at2"/>
<dbReference type="STRING" id="1224947.SAMN05216480_104146"/>
<evidence type="ECO:0000313" key="7">
    <source>
        <dbReference type="EMBL" id="SFU46731.1"/>
    </source>
</evidence>
<dbReference type="SMART" id="SM00388">
    <property type="entry name" value="HisKA"/>
    <property type="match status" value="1"/>
</dbReference>
<dbReference type="Gene3D" id="3.30.565.10">
    <property type="entry name" value="Histidine kinase-like ATPase, C-terminal domain"/>
    <property type="match status" value="1"/>
</dbReference>
<dbReference type="InterPro" id="IPR003594">
    <property type="entry name" value="HATPase_dom"/>
</dbReference>
<comment type="catalytic activity">
    <reaction evidence="1">
        <text>ATP + protein L-histidine = ADP + protein N-phospho-L-histidine.</text>
        <dbReference type="EC" id="2.7.13.3"/>
    </reaction>
</comment>
<evidence type="ECO:0000259" key="6">
    <source>
        <dbReference type="PROSITE" id="PS50110"/>
    </source>
</evidence>
<dbReference type="InterPro" id="IPR011006">
    <property type="entry name" value="CheY-like_superfamily"/>
</dbReference>
<evidence type="ECO:0000259" key="5">
    <source>
        <dbReference type="PROSITE" id="PS50109"/>
    </source>
</evidence>
<dbReference type="SUPFAM" id="SSF52172">
    <property type="entry name" value="CheY-like"/>
    <property type="match status" value="1"/>
</dbReference>
<dbReference type="SMART" id="SM00448">
    <property type="entry name" value="REC"/>
    <property type="match status" value="1"/>
</dbReference>
<dbReference type="InterPro" id="IPR004358">
    <property type="entry name" value="Sig_transdc_His_kin-like_C"/>
</dbReference>
<dbReference type="Proteomes" id="UP000199138">
    <property type="component" value="Unassembled WGS sequence"/>
</dbReference>